<evidence type="ECO:0000313" key="1">
    <source>
        <dbReference type="EMBL" id="DAG02844.1"/>
    </source>
</evidence>
<accession>A0A8S5V7Z8</accession>
<name>A0A8S5V7Z8_9VIRU</name>
<reference evidence="1" key="1">
    <citation type="journal article" date="2021" name="Proc. Natl. Acad. Sci. U.S.A.">
        <title>A Catalog of Tens of Thousands of Viruses from Human Metagenomes Reveals Hidden Associations with Chronic Diseases.</title>
        <authorList>
            <person name="Tisza M.J."/>
            <person name="Buck C.B."/>
        </authorList>
    </citation>
    <scope>NUCLEOTIDE SEQUENCE</scope>
    <source>
        <strain evidence="1">Ct9ZF1</strain>
    </source>
</reference>
<protein>
    <submittedName>
        <fullName evidence="1">Uncharacterized protein</fullName>
    </submittedName>
</protein>
<dbReference type="EMBL" id="BK016216">
    <property type="protein sequence ID" value="DAG02844.1"/>
    <property type="molecule type" value="Genomic_DNA"/>
</dbReference>
<organism evidence="1">
    <name type="scientific">Microviridae sp. ct9ZF1</name>
    <dbReference type="NCBI Taxonomy" id="2824987"/>
    <lineage>
        <taxon>Viruses</taxon>
        <taxon>Monodnaviria</taxon>
        <taxon>Sangervirae</taxon>
        <taxon>Phixviricota</taxon>
        <taxon>Malgrandaviricetes</taxon>
        <taxon>Petitvirales</taxon>
        <taxon>Microviridae</taxon>
    </lineage>
</organism>
<sequence>MEDFIVFFVNKNGLNDFAVFKASSLKDAIFSARLFSKASKCEILGVCRDCFRSFKLDQYE</sequence>
<proteinExistence type="predicted"/>